<feature type="region of interest" description="Disordered" evidence="9">
    <location>
        <begin position="1"/>
        <end position="53"/>
    </location>
</feature>
<dbReference type="GO" id="GO:0005524">
    <property type="term" value="F:ATP binding"/>
    <property type="evidence" value="ECO:0007669"/>
    <property type="project" value="UniProtKB-KW"/>
</dbReference>
<keyword evidence="4 10" id="KW-0812">Transmembrane</keyword>
<feature type="transmembrane region" description="Helical" evidence="10">
    <location>
        <begin position="538"/>
        <end position="558"/>
    </location>
</feature>
<feature type="compositionally biased region" description="Basic and acidic residues" evidence="9">
    <location>
        <begin position="75"/>
        <end position="102"/>
    </location>
</feature>
<dbReference type="Proteomes" id="UP000567179">
    <property type="component" value="Unassembled WGS sequence"/>
</dbReference>
<feature type="transmembrane region" description="Helical" evidence="10">
    <location>
        <begin position="1348"/>
        <end position="1367"/>
    </location>
</feature>
<dbReference type="InterPro" id="IPR043926">
    <property type="entry name" value="ABCG_dom"/>
</dbReference>
<feature type="compositionally biased region" description="Basic and acidic residues" evidence="9">
    <location>
        <begin position="29"/>
        <end position="38"/>
    </location>
</feature>
<feature type="region of interest" description="Disordered" evidence="9">
    <location>
        <begin position="833"/>
        <end position="866"/>
    </location>
</feature>
<accession>A0A8H5BMS4</accession>
<gene>
    <name evidence="12" type="ORF">D9619_010090</name>
</gene>
<proteinExistence type="inferred from homology"/>
<dbReference type="PANTHER" id="PTHR19241">
    <property type="entry name" value="ATP-BINDING CASSETTE TRANSPORTER"/>
    <property type="match status" value="1"/>
</dbReference>
<evidence type="ECO:0000256" key="2">
    <source>
        <dbReference type="ARBA" id="ARBA00006012"/>
    </source>
</evidence>
<dbReference type="Pfam" id="PF00005">
    <property type="entry name" value="ABC_tran"/>
    <property type="match status" value="2"/>
</dbReference>
<dbReference type="GO" id="GO:0016020">
    <property type="term" value="C:membrane"/>
    <property type="evidence" value="ECO:0007669"/>
    <property type="project" value="UniProtKB-SubCell"/>
</dbReference>
<dbReference type="InterPro" id="IPR017871">
    <property type="entry name" value="ABC_transporter-like_CS"/>
</dbReference>
<dbReference type="Gene3D" id="3.40.50.300">
    <property type="entry name" value="P-loop containing nucleotide triphosphate hydrolases"/>
    <property type="match status" value="2"/>
</dbReference>
<dbReference type="SMART" id="SM00382">
    <property type="entry name" value="AAA"/>
    <property type="match status" value="2"/>
</dbReference>
<dbReference type="Pfam" id="PF01061">
    <property type="entry name" value="ABC2_membrane"/>
    <property type="match status" value="2"/>
</dbReference>
<evidence type="ECO:0000259" key="11">
    <source>
        <dbReference type="PROSITE" id="PS50893"/>
    </source>
</evidence>
<feature type="transmembrane region" description="Helical" evidence="10">
    <location>
        <begin position="784"/>
        <end position="804"/>
    </location>
</feature>
<dbReference type="InterPro" id="IPR013525">
    <property type="entry name" value="ABC2_TM"/>
</dbReference>
<dbReference type="PROSITE" id="PS00211">
    <property type="entry name" value="ABC_TRANSPORTER_1"/>
    <property type="match status" value="1"/>
</dbReference>
<evidence type="ECO:0000256" key="9">
    <source>
        <dbReference type="SAM" id="MobiDB-lite"/>
    </source>
</evidence>
<feature type="transmembrane region" description="Helical" evidence="10">
    <location>
        <begin position="1318"/>
        <end position="1336"/>
    </location>
</feature>
<evidence type="ECO:0000256" key="4">
    <source>
        <dbReference type="ARBA" id="ARBA00022692"/>
    </source>
</evidence>
<dbReference type="InterPro" id="IPR029481">
    <property type="entry name" value="ABC_trans_N"/>
</dbReference>
<evidence type="ECO:0000256" key="3">
    <source>
        <dbReference type="ARBA" id="ARBA00022448"/>
    </source>
</evidence>
<dbReference type="InterPro" id="IPR027417">
    <property type="entry name" value="P-loop_NTPase"/>
</dbReference>
<name>A0A8H5BMS4_9AGAR</name>
<dbReference type="OrthoDB" id="245989at2759"/>
<keyword evidence="13" id="KW-1185">Reference proteome</keyword>
<evidence type="ECO:0000256" key="5">
    <source>
        <dbReference type="ARBA" id="ARBA00022741"/>
    </source>
</evidence>
<dbReference type="InterPro" id="IPR003439">
    <property type="entry name" value="ABC_transporter-like_ATP-bd"/>
</dbReference>
<evidence type="ECO:0000256" key="6">
    <source>
        <dbReference type="ARBA" id="ARBA00022840"/>
    </source>
</evidence>
<comment type="similarity">
    <text evidence="2">Belongs to the ABC transporter superfamily. ABCG family. PDR (TC 3.A.1.205) subfamily.</text>
</comment>
<keyword evidence="7 10" id="KW-1133">Transmembrane helix</keyword>
<dbReference type="InterPro" id="IPR003593">
    <property type="entry name" value="AAA+_ATPase"/>
</dbReference>
<comment type="caution">
    <text evidence="12">The sequence shown here is derived from an EMBL/GenBank/DDBJ whole genome shotgun (WGS) entry which is preliminary data.</text>
</comment>
<feature type="transmembrane region" description="Helical" evidence="10">
    <location>
        <begin position="1468"/>
        <end position="1489"/>
    </location>
</feature>
<sequence length="1515" mass="169584">MDAQRSYPLPLSPISEYPVQVASPSGSRVQEEVLHDADIPPPIQQDGRPQYLGDTRRHSRYISVDYFDPQGVHTLTRELTRSSHGSEADRDPDMDSSRRDSETTLDANFEEHQDFERVLRYYLRKRDEADIKSREIGVAFERLRVVGLGASASFQPTLGSLLNPWNIVKGVLAARHPPVRDILSNFEGVVRPSEMLLVLGRPGSGCSTFLKVLANHREEFHKVEGDVHYDSLTPEDVKKHYRGDVQYCPEDDVHFPTITVDQTIHFAAKTRAPRPRVDEMTRSEFTRKVTDIYLTTFGLKHVKNTPVGDAAIRGVSGGEKKRVSISEALATRSKITAWDNSTRGLDASTALEFVRALRVATDLAKNCTIVSIYQAGESLFEVFDKVCLIYEGRMVYFGPASLARQYFIDMGYVPKNRQTTPDFLVSITDPGGRTMVDRDNDKRPKEKHGQPVPQTALEFEEYFNKSEIAKMNREDIDRYKAENVNKRDKVVAYSQSAKAEHAKHISTKSSYTISIPMQARIVMLRRTQIMRGNLTPQILSTCTFVLQAIIIGTTFIKIPEATSAYFSRGGVIFFSVFLPALFSMSEIPALFSQRPIVLRHQKAAMYHPMVEALAMTLVDIPFTLATMILFSIILYFIVRLQQSAGQFFIYFLFILTVAISMKAFFRALASAFPKEAPAQAVAGVLLLALSLYTGYQIPRPSMIGALRWISYCNPVLYAFDGIMTNEFHTLNGECSTLVPSGPGYEGVSLANQVCTVVGSEAGQATVNGNTYLALSFSYYHKNLWRNYGIVVAYGIGFLLCLLIFTEINTGHSGQGSMLLYKRGSTAQVVKEAEAAVAPDEEKADKIKDASSPRSENEDEKAALAEQPKMTNTFSWRNLKYTVSVSGEKRRLLDNVSGFVAPGKLTALMGESGAGKTTLLNVLAERIGAGVIEGGRYFNGQALPVDFQAQTGYCQQMDTHVPLTTVREALRFSARLRQPASVSTAEKDAYADKCLKMCELEPFADAIVGSLGVEQKKRTTIGVELAAKPQLLLFLDEPTSGLDSQSAWAIMSFLRTLADNGQAILCTIHQPSAELFSVFDRLLLLKNGGQTVYFGDVGKNAQTIIDYFQAGGARKCDPAENPAEYMLDVIGAGATAVSDRDWHEVWRNSKESKALEEEIEQIHAEGRKHPPVAPSVQTQFATPWIYQTRELFRRQHLAYWRDPTYLMSKLSLNIIGGLFIGFTFFKAKNTIQGTQNKLFAIFMSTILSAPLAGQLHVPHIKMRNVYEIRERSSRMYHWSALTTSQVGMELPWNILGSSLFFLCWFWTVGFESSRAGYTYLMYGVCFPIYYTTAALAVASMSPTAEISGLVFSFLFSFVLTFDGVVQPFRQLGWWSWMYRLSPYTYLIEGLLGQAIGGQLINCSDKELVTLQPPSGQTCGSFLADYISRMGGYLTNSDATSDCRFCSSRTTDEWMGPTFNIFYSHHWRNFGIFCAYIVFNIFLVYSLTYLVRVRSHRTFGFLTKKVTTLLDKFRKSS</sequence>
<keyword evidence="5" id="KW-0547">Nucleotide-binding</keyword>
<dbReference type="InterPro" id="IPR034001">
    <property type="entry name" value="ABCG_PDR_1"/>
</dbReference>
<evidence type="ECO:0000313" key="13">
    <source>
        <dbReference type="Proteomes" id="UP000567179"/>
    </source>
</evidence>
<dbReference type="InterPro" id="IPR010929">
    <property type="entry name" value="PDR_CDR_ABC"/>
</dbReference>
<dbReference type="CDD" id="cd03233">
    <property type="entry name" value="ABCG_PDR_domain1"/>
    <property type="match status" value="1"/>
</dbReference>
<feature type="transmembrane region" description="Helical" evidence="10">
    <location>
        <begin position="677"/>
        <end position="695"/>
    </location>
</feature>
<feature type="transmembrane region" description="Helical" evidence="10">
    <location>
        <begin position="570"/>
        <end position="591"/>
    </location>
</feature>
<dbReference type="CDD" id="cd03232">
    <property type="entry name" value="ABCG_PDR_domain2"/>
    <property type="match status" value="1"/>
</dbReference>
<evidence type="ECO:0000256" key="8">
    <source>
        <dbReference type="ARBA" id="ARBA00023136"/>
    </source>
</evidence>
<feature type="transmembrane region" description="Helical" evidence="10">
    <location>
        <begin position="1238"/>
        <end position="1256"/>
    </location>
</feature>
<feature type="domain" description="ABC transporter" evidence="11">
    <location>
        <begin position="873"/>
        <end position="1111"/>
    </location>
</feature>
<dbReference type="SUPFAM" id="SSF52540">
    <property type="entry name" value="P-loop containing nucleoside triphosphate hydrolases"/>
    <property type="match status" value="2"/>
</dbReference>
<organism evidence="12 13">
    <name type="scientific">Psilocybe cf. subviscida</name>
    <dbReference type="NCBI Taxonomy" id="2480587"/>
    <lineage>
        <taxon>Eukaryota</taxon>
        <taxon>Fungi</taxon>
        <taxon>Dikarya</taxon>
        <taxon>Basidiomycota</taxon>
        <taxon>Agaricomycotina</taxon>
        <taxon>Agaricomycetes</taxon>
        <taxon>Agaricomycetidae</taxon>
        <taxon>Agaricales</taxon>
        <taxon>Agaricineae</taxon>
        <taxon>Strophariaceae</taxon>
        <taxon>Psilocybe</taxon>
    </lineage>
</organism>
<keyword evidence="8 10" id="KW-0472">Membrane</keyword>
<evidence type="ECO:0000313" key="12">
    <source>
        <dbReference type="EMBL" id="KAF5325027.1"/>
    </source>
</evidence>
<feature type="compositionally biased region" description="Basic and acidic residues" evidence="9">
    <location>
        <begin position="839"/>
        <end position="850"/>
    </location>
</feature>
<keyword evidence="3" id="KW-0813">Transport</keyword>
<feature type="transmembrane region" description="Helical" evidence="10">
    <location>
        <begin position="644"/>
        <end position="665"/>
    </location>
</feature>
<dbReference type="PROSITE" id="PS50893">
    <property type="entry name" value="ABC_TRANSPORTER_2"/>
    <property type="match status" value="2"/>
</dbReference>
<comment type="subcellular location">
    <subcellularLocation>
        <location evidence="1">Membrane</location>
        <topology evidence="1">Multi-pass membrane protein</topology>
    </subcellularLocation>
</comment>
<dbReference type="Pfam" id="PF06422">
    <property type="entry name" value="PDR_CDR"/>
    <property type="match status" value="2"/>
</dbReference>
<dbReference type="GO" id="GO:0140359">
    <property type="term" value="F:ABC-type transporter activity"/>
    <property type="evidence" value="ECO:0007669"/>
    <property type="project" value="InterPro"/>
</dbReference>
<evidence type="ECO:0000256" key="10">
    <source>
        <dbReference type="SAM" id="Phobius"/>
    </source>
</evidence>
<evidence type="ECO:0000256" key="1">
    <source>
        <dbReference type="ARBA" id="ARBA00004141"/>
    </source>
</evidence>
<reference evidence="12 13" key="1">
    <citation type="journal article" date="2020" name="ISME J.">
        <title>Uncovering the hidden diversity of litter-decomposition mechanisms in mushroom-forming fungi.</title>
        <authorList>
            <person name="Floudas D."/>
            <person name="Bentzer J."/>
            <person name="Ahren D."/>
            <person name="Johansson T."/>
            <person name="Persson P."/>
            <person name="Tunlid A."/>
        </authorList>
    </citation>
    <scope>NUCLEOTIDE SEQUENCE [LARGE SCALE GENOMIC DNA]</scope>
    <source>
        <strain evidence="12 13">CBS 101986</strain>
    </source>
</reference>
<dbReference type="FunFam" id="3.40.50.300:FF:000054">
    <property type="entry name" value="ABC multidrug transporter atrF"/>
    <property type="match status" value="1"/>
</dbReference>
<feature type="domain" description="ABC transporter" evidence="11">
    <location>
        <begin position="162"/>
        <end position="416"/>
    </location>
</feature>
<protein>
    <recommendedName>
        <fullName evidence="11">ABC transporter domain-containing protein</fullName>
    </recommendedName>
</protein>
<evidence type="ECO:0000256" key="7">
    <source>
        <dbReference type="ARBA" id="ARBA00022989"/>
    </source>
</evidence>
<dbReference type="Pfam" id="PF19055">
    <property type="entry name" value="ABC2_membrane_7"/>
    <property type="match status" value="1"/>
</dbReference>
<feature type="transmembrane region" description="Helical" evidence="10">
    <location>
        <begin position="612"/>
        <end position="638"/>
    </location>
</feature>
<feature type="transmembrane region" description="Helical" evidence="10">
    <location>
        <begin position="1209"/>
        <end position="1226"/>
    </location>
</feature>
<dbReference type="Pfam" id="PF14510">
    <property type="entry name" value="ABC_trans_N"/>
    <property type="match status" value="1"/>
</dbReference>
<dbReference type="InterPro" id="IPR034003">
    <property type="entry name" value="ABCG_PDR_2"/>
</dbReference>
<feature type="region of interest" description="Disordered" evidence="9">
    <location>
        <begin position="75"/>
        <end position="108"/>
    </location>
</feature>
<keyword evidence="6" id="KW-0067">ATP-binding</keyword>
<dbReference type="GO" id="GO:0016887">
    <property type="term" value="F:ATP hydrolysis activity"/>
    <property type="evidence" value="ECO:0007669"/>
    <property type="project" value="InterPro"/>
</dbReference>
<feature type="transmembrane region" description="Helical" evidence="10">
    <location>
        <begin position="1277"/>
        <end position="1306"/>
    </location>
</feature>
<dbReference type="EMBL" id="JAACJJ010000015">
    <property type="protein sequence ID" value="KAF5325027.1"/>
    <property type="molecule type" value="Genomic_DNA"/>
</dbReference>